<proteinExistence type="predicted"/>
<dbReference type="EMBL" id="LPHB01000018">
    <property type="protein sequence ID" value="KWA66960.1"/>
    <property type="molecule type" value="Genomic_DNA"/>
</dbReference>
<evidence type="ECO:0000313" key="1">
    <source>
        <dbReference type="EMBL" id="KWA66960.1"/>
    </source>
</evidence>
<sequence length="80" mass="8985">MRFDVELLLLALAPVFLRCIGREARHLARKRPQDAVYGWRDTLPAVFGPPERASTYHARIVGAAVDDPRAALFAGPHRQH</sequence>
<dbReference type="STRING" id="1503054.WT74_13915"/>
<dbReference type="AlphaFoldDB" id="A0A119U126"/>
<accession>A0A119U126</accession>
<evidence type="ECO:0000313" key="2">
    <source>
        <dbReference type="Proteomes" id="UP000068603"/>
    </source>
</evidence>
<organism evidence="1">
    <name type="scientific">Burkholderia stagnalis</name>
    <dbReference type="NCBI Taxonomy" id="1503054"/>
    <lineage>
        <taxon>Bacteria</taxon>
        <taxon>Pseudomonadati</taxon>
        <taxon>Pseudomonadota</taxon>
        <taxon>Betaproteobacteria</taxon>
        <taxon>Burkholderiales</taxon>
        <taxon>Burkholderiaceae</taxon>
        <taxon>Burkholderia</taxon>
        <taxon>Burkholderia cepacia complex</taxon>
    </lineage>
</organism>
<dbReference type="Proteomes" id="UP000068603">
    <property type="component" value="Unassembled WGS sequence"/>
</dbReference>
<reference evidence="1 2" key="1">
    <citation type="submission" date="2015-11" db="EMBL/GenBank/DDBJ databases">
        <title>Expanding the genomic diversity of Burkholderia species for the development of highly accurate diagnostics.</title>
        <authorList>
            <person name="Sahl J."/>
            <person name="Keim P."/>
            <person name="Wagner D."/>
        </authorList>
    </citation>
    <scope>NUCLEOTIDE SEQUENCE [LARGE SCALE GENOMIC DNA]</scope>
    <source>
        <strain evidence="1 2">MSMB1960WGS</strain>
    </source>
</reference>
<gene>
    <name evidence="1" type="ORF">WT44_04585</name>
</gene>
<dbReference type="KEGG" id="bstg:WT74_13915"/>
<comment type="caution">
    <text evidence="1">The sequence shown here is derived from an EMBL/GenBank/DDBJ whole genome shotgun (WGS) entry which is preliminary data.</text>
</comment>
<name>A0A119U126_9BURK</name>
<protein>
    <submittedName>
        <fullName evidence="1">Uncharacterized protein</fullName>
    </submittedName>
</protein>